<keyword evidence="4 8" id="KW-0812">Transmembrane</keyword>
<sequence>MRYDIPGNMLCLALSSPFEWSELSPACGLFLGCGISHIHNRTSSICTDDHIIEVVITSASIVGLFVSFMLIMLSYVFIFPTILHILTTDGRHTAFSTYTSHLTVVTVQYGFASVIYFKPNAARALNDVMLLSILYTLITPFLSSMIFILKNKEMEVAFKKAI</sequence>
<feature type="transmembrane region" description="Helical" evidence="8">
    <location>
        <begin position="98"/>
        <end position="117"/>
    </location>
</feature>
<organism evidence="9 10">
    <name type="scientific">Ophiophagus hannah</name>
    <name type="common">King cobra</name>
    <name type="synonym">Naja hannah</name>
    <dbReference type="NCBI Taxonomy" id="8665"/>
    <lineage>
        <taxon>Eukaryota</taxon>
        <taxon>Metazoa</taxon>
        <taxon>Chordata</taxon>
        <taxon>Craniata</taxon>
        <taxon>Vertebrata</taxon>
        <taxon>Euteleostomi</taxon>
        <taxon>Lepidosauria</taxon>
        <taxon>Squamata</taxon>
        <taxon>Bifurcata</taxon>
        <taxon>Unidentata</taxon>
        <taxon>Episquamata</taxon>
        <taxon>Toxicofera</taxon>
        <taxon>Serpentes</taxon>
        <taxon>Colubroidea</taxon>
        <taxon>Elapidae</taxon>
        <taxon>Elapinae</taxon>
        <taxon>Ophiophagus</taxon>
    </lineage>
</organism>
<evidence type="ECO:0000313" key="9">
    <source>
        <dbReference type="EMBL" id="ETE67152.1"/>
    </source>
</evidence>
<keyword evidence="7" id="KW-0807">Transducer</keyword>
<comment type="subcellular location">
    <subcellularLocation>
        <location evidence="1">Cell membrane</location>
        <topology evidence="1">Multi-pass membrane protein</topology>
    </subcellularLocation>
</comment>
<feature type="transmembrane region" description="Helical" evidence="8">
    <location>
        <begin position="129"/>
        <end position="149"/>
    </location>
</feature>
<keyword evidence="10" id="KW-1185">Reference proteome</keyword>
<dbReference type="InterPro" id="IPR000725">
    <property type="entry name" value="Olfact_rcpt"/>
</dbReference>
<dbReference type="GO" id="GO:0007186">
    <property type="term" value="P:G protein-coupled receptor signaling pathway"/>
    <property type="evidence" value="ECO:0007669"/>
    <property type="project" value="InterPro"/>
</dbReference>
<dbReference type="SUPFAM" id="SSF81321">
    <property type="entry name" value="Family A G protein-coupled receptor-like"/>
    <property type="match status" value="1"/>
</dbReference>
<dbReference type="GO" id="GO:0005886">
    <property type="term" value="C:plasma membrane"/>
    <property type="evidence" value="ECO:0007669"/>
    <property type="project" value="UniProtKB-SubCell"/>
</dbReference>
<dbReference type="PANTHER" id="PTHR26453">
    <property type="entry name" value="OLFACTORY RECEPTOR"/>
    <property type="match status" value="1"/>
</dbReference>
<dbReference type="GO" id="GO:0004984">
    <property type="term" value="F:olfactory receptor activity"/>
    <property type="evidence" value="ECO:0007669"/>
    <property type="project" value="InterPro"/>
</dbReference>
<comment type="caution">
    <text evidence="9">The sequence shown here is derived from an EMBL/GenBank/DDBJ whole genome shotgun (WGS) entry which is preliminary data.</text>
</comment>
<dbReference type="Pfam" id="PF13853">
    <property type="entry name" value="7tm_4"/>
    <property type="match status" value="1"/>
</dbReference>
<keyword evidence="9" id="KW-0675">Receptor</keyword>
<dbReference type="Gene3D" id="1.20.1070.10">
    <property type="entry name" value="Rhodopsin 7-helix transmembrane proteins"/>
    <property type="match status" value="1"/>
</dbReference>
<evidence type="ECO:0000256" key="3">
    <source>
        <dbReference type="ARBA" id="ARBA00022606"/>
    </source>
</evidence>
<evidence type="ECO:0000256" key="1">
    <source>
        <dbReference type="ARBA" id="ARBA00004651"/>
    </source>
</evidence>
<dbReference type="OrthoDB" id="6145535at2759"/>
<proteinExistence type="predicted"/>
<feature type="transmembrane region" description="Helical" evidence="8">
    <location>
        <begin position="61"/>
        <end position="86"/>
    </location>
</feature>
<feature type="non-terminal residue" evidence="9">
    <location>
        <position position="162"/>
    </location>
</feature>
<evidence type="ECO:0000256" key="6">
    <source>
        <dbReference type="ARBA" id="ARBA00023136"/>
    </source>
</evidence>
<evidence type="ECO:0000256" key="5">
    <source>
        <dbReference type="ARBA" id="ARBA00022989"/>
    </source>
</evidence>
<reference evidence="9 10" key="1">
    <citation type="journal article" date="2013" name="Proc. Natl. Acad. Sci. U.S.A.">
        <title>The king cobra genome reveals dynamic gene evolution and adaptation in the snake venom system.</title>
        <authorList>
            <person name="Vonk F.J."/>
            <person name="Casewell N.R."/>
            <person name="Henkel C.V."/>
            <person name="Heimberg A.M."/>
            <person name="Jansen H.J."/>
            <person name="McCleary R.J."/>
            <person name="Kerkkamp H.M."/>
            <person name="Vos R.A."/>
            <person name="Guerreiro I."/>
            <person name="Calvete J.J."/>
            <person name="Wuster W."/>
            <person name="Woods A.E."/>
            <person name="Logan J.M."/>
            <person name="Harrison R.A."/>
            <person name="Castoe T.A."/>
            <person name="de Koning A.P."/>
            <person name="Pollock D.D."/>
            <person name="Yandell M."/>
            <person name="Calderon D."/>
            <person name="Renjifo C."/>
            <person name="Currier R.B."/>
            <person name="Salgado D."/>
            <person name="Pla D."/>
            <person name="Sanz L."/>
            <person name="Hyder A.S."/>
            <person name="Ribeiro J.M."/>
            <person name="Arntzen J.W."/>
            <person name="van den Thillart G.E."/>
            <person name="Boetzer M."/>
            <person name="Pirovano W."/>
            <person name="Dirks R.P."/>
            <person name="Spaink H.P."/>
            <person name="Duboule D."/>
            <person name="McGlinn E."/>
            <person name="Kini R.M."/>
            <person name="Richardson M.K."/>
        </authorList>
    </citation>
    <scope>NUCLEOTIDE SEQUENCE</scope>
    <source>
        <tissue evidence="9">Blood</tissue>
    </source>
</reference>
<accession>V8NZY1</accession>
<evidence type="ECO:0000256" key="8">
    <source>
        <dbReference type="SAM" id="Phobius"/>
    </source>
</evidence>
<dbReference type="PROSITE" id="PS51257">
    <property type="entry name" value="PROKAR_LIPOPROTEIN"/>
    <property type="match status" value="1"/>
</dbReference>
<dbReference type="Proteomes" id="UP000018936">
    <property type="component" value="Unassembled WGS sequence"/>
</dbReference>
<keyword evidence="5 8" id="KW-1133">Transmembrane helix</keyword>
<evidence type="ECO:0000256" key="2">
    <source>
        <dbReference type="ARBA" id="ARBA00022475"/>
    </source>
</evidence>
<feature type="non-terminal residue" evidence="9">
    <location>
        <position position="1"/>
    </location>
</feature>
<keyword evidence="3" id="KW-0716">Sensory transduction</keyword>
<evidence type="ECO:0000313" key="10">
    <source>
        <dbReference type="Proteomes" id="UP000018936"/>
    </source>
</evidence>
<protein>
    <submittedName>
        <fullName evidence="9">Olfactory receptor 10H1</fullName>
    </submittedName>
</protein>
<gene>
    <name evidence="9" type="primary">OR10H1</name>
    <name evidence="9" type="ORF">L345_07069</name>
</gene>
<evidence type="ECO:0000256" key="7">
    <source>
        <dbReference type="ARBA" id="ARBA00023224"/>
    </source>
</evidence>
<evidence type="ECO:0000256" key="4">
    <source>
        <dbReference type="ARBA" id="ARBA00022692"/>
    </source>
</evidence>
<dbReference type="AlphaFoldDB" id="V8NZY1"/>
<keyword evidence="6 8" id="KW-0472">Membrane</keyword>
<name>V8NZY1_OPHHA</name>
<dbReference type="EMBL" id="AZIM01001378">
    <property type="protein sequence ID" value="ETE67152.1"/>
    <property type="molecule type" value="Genomic_DNA"/>
</dbReference>
<keyword evidence="2" id="KW-1003">Cell membrane</keyword>